<feature type="region of interest" description="Disordered" evidence="1">
    <location>
        <begin position="146"/>
        <end position="190"/>
    </location>
</feature>
<evidence type="ECO:0000256" key="2">
    <source>
        <dbReference type="SAM" id="Phobius"/>
    </source>
</evidence>
<feature type="transmembrane region" description="Helical" evidence="2">
    <location>
        <begin position="12"/>
        <end position="30"/>
    </location>
</feature>
<feature type="compositionally biased region" description="Basic and acidic residues" evidence="1">
    <location>
        <begin position="146"/>
        <end position="157"/>
    </location>
</feature>
<keyword evidence="2" id="KW-0472">Membrane</keyword>
<feature type="compositionally biased region" description="Low complexity" evidence="1">
    <location>
        <begin position="59"/>
        <end position="78"/>
    </location>
</feature>
<keyword evidence="4" id="KW-1185">Reference proteome</keyword>
<keyword evidence="2" id="KW-0812">Transmembrane</keyword>
<protein>
    <submittedName>
        <fullName evidence="3">Uncharacterized protein</fullName>
    </submittedName>
</protein>
<sequence>MARGKWSRRWVALSGGVLINALILGALLMIEGSPPLVEEAPVIILELEHPRKRTPPPRSRAAAGARSAARVPSRSTVSEGEGRPAAVDPALSPALSVDPEWRVDPEAVDRWRLLEGNPAMGAGRFRRACLGQTSEHMTPEEKDACHEAWGKRPDKRPSPTFIGPIDERKWEVHQFGPRRPSTSADDKRRRRDLCRAYDRMRKADPSTLTVLRQGACP</sequence>
<accession>A0ABN5ISH5</accession>
<dbReference type="Proteomes" id="UP000240527">
    <property type="component" value="Chromosome"/>
</dbReference>
<feature type="region of interest" description="Disordered" evidence="1">
    <location>
        <begin position="51"/>
        <end position="91"/>
    </location>
</feature>
<dbReference type="EMBL" id="CP027850">
    <property type="protein sequence ID" value="AVQ01386.1"/>
    <property type="molecule type" value="Genomic_DNA"/>
</dbReference>
<proteinExistence type="predicted"/>
<evidence type="ECO:0000256" key="1">
    <source>
        <dbReference type="SAM" id="MobiDB-lite"/>
    </source>
</evidence>
<dbReference type="RefSeq" id="WP_013078273.1">
    <property type="nucleotide sequence ID" value="NZ_CP027850.1"/>
</dbReference>
<organism evidence="3 4">
    <name type="scientific">Caulobacter segnis</name>
    <dbReference type="NCBI Taxonomy" id="88688"/>
    <lineage>
        <taxon>Bacteria</taxon>
        <taxon>Pseudomonadati</taxon>
        <taxon>Pseudomonadota</taxon>
        <taxon>Alphaproteobacteria</taxon>
        <taxon>Caulobacterales</taxon>
        <taxon>Caulobacteraceae</taxon>
        <taxon>Caulobacter</taxon>
    </lineage>
</organism>
<reference evidence="3 4" key="1">
    <citation type="journal article" date="2015" name="Biotechnol. Bioeng.">
        <title>Genome sequence and phenotypic characterization of Caulobacter segnis.</title>
        <authorList>
            <person name="Patel S."/>
            <person name="Fletcher B."/>
            <person name="Scott D.C."/>
            <person name="Ely B."/>
        </authorList>
    </citation>
    <scope>NUCLEOTIDE SEQUENCE [LARGE SCALE GENOMIC DNA]</scope>
    <source>
        <strain evidence="3 4">TK0059</strain>
    </source>
</reference>
<name>A0ABN5ISH5_9CAUL</name>
<gene>
    <name evidence="3" type="ORF">B7G68_05695</name>
</gene>
<evidence type="ECO:0000313" key="4">
    <source>
        <dbReference type="Proteomes" id="UP000240527"/>
    </source>
</evidence>
<evidence type="ECO:0000313" key="3">
    <source>
        <dbReference type="EMBL" id="AVQ01386.1"/>
    </source>
</evidence>
<keyword evidence="2" id="KW-1133">Transmembrane helix</keyword>